<sequence length="86" mass="9102">MGTASTRKEAPSIPNKYQPPGIVLVHMGPNTVNTSMLALKGCDTKQTAVSLPIWHSRVCVIISPGTLRSANSLPVATTRENSNSSI</sequence>
<feature type="compositionally biased region" description="Basic and acidic residues" evidence="1">
    <location>
        <begin position="1"/>
        <end position="10"/>
    </location>
</feature>
<protein>
    <submittedName>
        <fullName evidence="2">Uncharacterized protein</fullName>
    </submittedName>
</protein>
<gene>
    <name evidence="2" type="ORF">CTheo_6165</name>
</gene>
<comment type="caution">
    <text evidence="2">The sequence shown here is derived from an EMBL/GenBank/DDBJ whole genome shotgun (WGS) entry which is preliminary data.</text>
</comment>
<evidence type="ECO:0000256" key="1">
    <source>
        <dbReference type="SAM" id="MobiDB-lite"/>
    </source>
</evidence>
<keyword evidence="3" id="KW-1185">Reference proteome</keyword>
<name>A0A5N5QFJ9_9AGAM</name>
<dbReference type="EMBL" id="SSOP01000173">
    <property type="protein sequence ID" value="KAB5590399.1"/>
    <property type="molecule type" value="Genomic_DNA"/>
</dbReference>
<feature type="region of interest" description="Disordered" evidence="1">
    <location>
        <begin position="1"/>
        <end position="20"/>
    </location>
</feature>
<evidence type="ECO:0000313" key="2">
    <source>
        <dbReference type="EMBL" id="KAB5590399.1"/>
    </source>
</evidence>
<organism evidence="2 3">
    <name type="scientific">Ceratobasidium theobromae</name>
    <dbReference type="NCBI Taxonomy" id="1582974"/>
    <lineage>
        <taxon>Eukaryota</taxon>
        <taxon>Fungi</taxon>
        <taxon>Dikarya</taxon>
        <taxon>Basidiomycota</taxon>
        <taxon>Agaricomycotina</taxon>
        <taxon>Agaricomycetes</taxon>
        <taxon>Cantharellales</taxon>
        <taxon>Ceratobasidiaceae</taxon>
        <taxon>Ceratobasidium</taxon>
    </lineage>
</organism>
<accession>A0A5N5QFJ9</accession>
<dbReference type="Proteomes" id="UP000383932">
    <property type="component" value="Unassembled WGS sequence"/>
</dbReference>
<reference evidence="2 3" key="1">
    <citation type="journal article" date="2019" name="Fungal Biol. Biotechnol.">
        <title>Draft genome sequence of fastidious pathogen Ceratobasidium theobromae, which causes vascular-streak dieback in Theobroma cacao.</title>
        <authorList>
            <person name="Ali S.S."/>
            <person name="Asman A."/>
            <person name="Shao J."/>
            <person name="Firmansyah A.P."/>
            <person name="Susilo A.W."/>
            <person name="Rosmana A."/>
            <person name="McMahon P."/>
            <person name="Junaid M."/>
            <person name="Guest D."/>
            <person name="Kheng T.Y."/>
            <person name="Meinhardt L.W."/>
            <person name="Bailey B.A."/>
        </authorList>
    </citation>
    <scope>NUCLEOTIDE SEQUENCE [LARGE SCALE GENOMIC DNA]</scope>
    <source>
        <strain evidence="2 3">CT2</strain>
    </source>
</reference>
<proteinExistence type="predicted"/>
<evidence type="ECO:0000313" key="3">
    <source>
        <dbReference type="Proteomes" id="UP000383932"/>
    </source>
</evidence>
<dbReference type="AlphaFoldDB" id="A0A5N5QFJ9"/>